<dbReference type="GO" id="GO:0007165">
    <property type="term" value="P:signal transduction"/>
    <property type="evidence" value="ECO:0007669"/>
    <property type="project" value="InterPro"/>
</dbReference>
<dbReference type="PANTHER" id="PTHR22617">
    <property type="entry name" value="CHEMOTAXIS SENSOR HISTIDINE KINASE-RELATED"/>
    <property type="match status" value="1"/>
</dbReference>
<reference evidence="2 3" key="1">
    <citation type="submission" date="2018-07" db="EMBL/GenBank/DDBJ databases">
        <authorList>
            <person name="Quirk P.G."/>
            <person name="Krulwich T.A."/>
        </authorList>
    </citation>
    <scope>NUCLEOTIDE SEQUENCE [LARGE SCALE GENOMIC DNA]</scope>
    <source>
        <strain evidence="2 3">CC-BB4</strain>
    </source>
</reference>
<proteinExistence type="predicted"/>
<dbReference type="Proteomes" id="UP000254889">
    <property type="component" value="Chromosome"/>
</dbReference>
<dbReference type="Pfam" id="PF01584">
    <property type="entry name" value="CheW"/>
    <property type="match status" value="1"/>
</dbReference>
<keyword evidence="3" id="KW-1185">Reference proteome</keyword>
<accession>A0A346A0K6</accession>
<dbReference type="SUPFAM" id="SSF50341">
    <property type="entry name" value="CheW-like"/>
    <property type="match status" value="1"/>
</dbReference>
<organism evidence="2 3">
    <name type="scientific">Pseudolabrys taiwanensis</name>
    <dbReference type="NCBI Taxonomy" id="331696"/>
    <lineage>
        <taxon>Bacteria</taxon>
        <taxon>Pseudomonadati</taxon>
        <taxon>Pseudomonadota</taxon>
        <taxon>Alphaproteobacteria</taxon>
        <taxon>Hyphomicrobiales</taxon>
        <taxon>Xanthobacteraceae</taxon>
        <taxon>Pseudolabrys</taxon>
    </lineage>
</organism>
<dbReference type="Gene3D" id="2.40.50.180">
    <property type="entry name" value="CheA-289, Domain 4"/>
    <property type="match status" value="1"/>
</dbReference>
<dbReference type="InterPro" id="IPR036061">
    <property type="entry name" value="CheW-like_dom_sf"/>
</dbReference>
<dbReference type="KEGG" id="ptaw:DW352_20535"/>
<dbReference type="PROSITE" id="PS50851">
    <property type="entry name" value="CHEW"/>
    <property type="match status" value="1"/>
</dbReference>
<protein>
    <submittedName>
        <fullName evidence="2">Chemotaxis protein CheW</fullName>
    </submittedName>
</protein>
<gene>
    <name evidence="2" type="ORF">DW352_20535</name>
</gene>
<evidence type="ECO:0000313" key="2">
    <source>
        <dbReference type="EMBL" id="AXK82703.1"/>
    </source>
</evidence>
<dbReference type="AlphaFoldDB" id="A0A346A0K6"/>
<dbReference type="EMBL" id="CP031417">
    <property type="protein sequence ID" value="AXK82703.1"/>
    <property type="molecule type" value="Genomic_DNA"/>
</dbReference>
<sequence length="169" mass="17991">MHHGNSPTADAVARDGSHAGQLISFAIGDDQYGVDIMAVREIRGWVDITPLPEQPDYIRGVLDLRGTVVSIMDLRRRFNQGLTQATPMHIVIVVQIGEKPIGLLADRVLDIVSVDPEQLRPVPAVAQSARVSFLSGLISADDGMIAIIDLNNLLIEDADAGAPAVPAAA</sequence>
<dbReference type="PANTHER" id="PTHR22617:SF23">
    <property type="entry name" value="CHEMOTAXIS PROTEIN CHEW"/>
    <property type="match status" value="1"/>
</dbReference>
<evidence type="ECO:0000259" key="1">
    <source>
        <dbReference type="PROSITE" id="PS50851"/>
    </source>
</evidence>
<dbReference type="RefSeq" id="WP_115693082.1">
    <property type="nucleotide sequence ID" value="NZ_CP031417.1"/>
</dbReference>
<name>A0A346A0K6_9HYPH</name>
<dbReference type="Gene3D" id="2.30.30.40">
    <property type="entry name" value="SH3 Domains"/>
    <property type="match status" value="1"/>
</dbReference>
<dbReference type="OrthoDB" id="9794382at2"/>
<dbReference type="InterPro" id="IPR039315">
    <property type="entry name" value="CheW"/>
</dbReference>
<dbReference type="GO" id="GO:0006935">
    <property type="term" value="P:chemotaxis"/>
    <property type="evidence" value="ECO:0007669"/>
    <property type="project" value="InterPro"/>
</dbReference>
<dbReference type="InterPro" id="IPR002545">
    <property type="entry name" value="CheW-lke_dom"/>
</dbReference>
<dbReference type="SMART" id="SM00260">
    <property type="entry name" value="CheW"/>
    <property type="match status" value="1"/>
</dbReference>
<dbReference type="CDD" id="cd00732">
    <property type="entry name" value="CheW"/>
    <property type="match status" value="1"/>
</dbReference>
<feature type="domain" description="CheW-like" evidence="1">
    <location>
        <begin position="19"/>
        <end position="159"/>
    </location>
</feature>
<dbReference type="GO" id="GO:0005829">
    <property type="term" value="C:cytosol"/>
    <property type="evidence" value="ECO:0007669"/>
    <property type="project" value="TreeGrafter"/>
</dbReference>
<evidence type="ECO:0000313" key="3">
    <source>
        <dbReference type="Proteomes" id="UP000254889"/>
    </source>
</evidence>